<organism evidence="1 2">
    <name type="scientific">Myotis myotis</name>
    <name type="common">Greater mouse-eared bat</name>
    <name type="synonym">Vespertilio myotis</name>
    <dbReference type="NCBI Taxonomy" id="51298"/>
    <lineage>
        <taxon>Eukaryota</taxon>
        <taxon>Metazoa</taxon>
        <taxon>Chordata</taxon>
        <taxon>Craniata</taxon>
        <taxon>Vertebrata</taxon>
        <taxon>Euteleostomi</taxon>
        <taxon>Mammalia</taxon>
        <taxon>Eutheria</taxon>
        <taxon>Laurasiatheria</taxon>
        <taxon>Chiroptera</taxon>
        <taxon>Yangochiroptera</taxon>
        <taxon>Vespertilionidae</taxon>
        <taxon>Myotis</taxon>
    </lineage>
</organism>
<keyword evidence="2" id="KW-1185">Reference proteome</keyword>
<comment type="caution">
    <text evidence="1">The sequence shown here is derived from an EMBL/GenBank/DDBJ whole genome shotgun (WGS) entry which is preliminary data.</text>
</comment>
<protein>
    <submittedName>
        <fullName evidence="1">Uncharacterized protein</fullName>
    </submittedName>
</protein>
<reference evidence="1 2" key="1">
    <citation type="journal article" date="2020" name="Nature">
        <title>Six reference-quality genomes reveal evolution of bat adaptations.</title>
        <authorList>
            <person name="Jebb D."/>
            <person name="Huang Z."/>
            <person name="Pippel M."/>
            <person name="Hughes G.M."/>
            <person name="Lavrichenko K."/>
            <person name="Devanna P."/>
            <person name="Winkler S."/>
            <person name="Jermiin L.S."/>
            <person name="Skirmuntt E.C."/>
            <person name="Katzourakis A."/>
            <person name="Burkitt-Gray L."/>
            <person name="Ray D.A."/>
            <person name="Sullivan K.A.M."/>
            <person name="Roscito J.G."/>
            <person name="Kirilenko B.M."/>
            <person name="Davalos L.M."/>
            <person name="Corthals A.P."/>
            <person name="Power M.L."/>
            <person name="Jones G."/>
            <person name="Ransome R.D."/>
            <person name="Dechmann D.K.N."/>
            <person name="Locatelli A.G."/>
            <person name="Puechmaille S.J."/>
            <person name="Fedrigo O."/>
            <person name="Jarvis E.D."/>
            <person name="Hiller M."/>
            <person name="Vernes S.C."/>
            <person name="Myers E.W."/>
            <person name="Teeling E.C."/>
        </authorList>
    </citation>
    <scope>NUCLEOTIDE SEQUENCE [LARGE SCALE GENOMIC DNA]</scope>
    <source>
        <strain evidence="1">MMyoMyo1</strain>
        <tissue evidence="1">Flight muscle</tissue>
    </source>
</reference>
<accession>A0A7J7VZ78</accession>
<dbReference type="AlphaFoldDB" id="A0A7J7VZ78"/>
<dbReference type="Proteomes" id="UP000527355">
    <property type="component" value="Unassembled WGS sequence"/>
</dbReference>
<gene>
    <name evidence="1" type="ORF">mMyoMyo1_012292</name>
</gene>
<evidence type="ECO:0000313" key="2">
    <source>
        <dbReference type="Proteomes" id="UP000527355"/>
    </source>
</evidence>
<proteinExistence type="predicted"/>
<sequence>MEAQLKLRYSQEGLKKAQRGPDWLNRCFGSSKALVPWLCHTLQVKHEAEGGLLRRGLPIGDVFCVQAAIALSRFPLAGARWWEGREGGVCLEGSTLLLSAQISVVPPRCSETSITSRNWGRKPMQCAVWKEGPTSLPCIGEGRAFSLSGQEGTFANQCGARKPQEGDK</sequence>
<dbReference type="EMBL" id="JABWUV010000009">
    <property type="protein sequence ID" value="KAF6330301.1"/>
    <property type="molecule type" value="Genomic_DNA"/>
</dbReference>
<evidence type="ECO:0000313" key="1">
    <source>
        <dbReference type="EMBL" id="KAF6330301.1"/>
    </source>
</evidence>
<name>A0A7J7VZ78_MYOMY</name>